<sequence>MKTTKVKKVNKMDYSEDETDPISEDLDSKKENNRKKPTRMKRNLKKGIELKEVKRKVLQNESMNEDSTSNSEIEMTDLREDDDTDLDDVGNRCKKELLHSY</sequence>
<evidence type="ECO:0000256" key="1">
    <source>
        <dbReference type="SAM" id="MobiDB-lite"/>
    </source>
</evidence>
<evidence type="ECO:0000313" key="2">
    <source>
        <dbReference type="EMBL" id="CAG4966568.1"/>
    </source>
</evidence>
<dbReference type="AlphaFoldDB" id="A0A8S3WL47"/>
<feature type="compositionally biased region" description="Basic and acidic residues" evidence="1">
    <location>
        <begin position="89"/>
        <end position="101"/>
    </location>
</feature>
<feature type="compositionally biased region" description="Acidic residues" evidence="1">
    <location>
        <begin position="79"/>
        <end position="88"/>
    </location>
</feature>
<name>A0A8S3WL47_PARAO</name>
<dbReference type="EMBL" id="CAJQZP010000528">
    <property type="protein sequence ID" value="CAG4966568.1"/>
    <property type="molecule type" value="Genomic_DNA"/>
</dbReference>
<feature type="region of interest" description="Disordered" evidence="1">
    <location>
        <begin position="59"/>
        <end position="101"/>
    </location>
</feature>
<feature type="region of interest" description="Disordered" evidence="1">
    <location>
        <begin position="1"/>
        <end position="45"/>
    </location>
</feature>
<dbReference type="Proteomes" id="UP000691718">
    <property type="component" value="Unassembled WGS sequence"/>
</dbReference>
<comment type="caution">
    <text evidence="2">The sequence shown here is derived from an EMBL/GenBank/DDBJ whole genome shotgun (WGS) entry which is preliminary data.</text>
</comment>
<protein>
    <submittedName>
        <fullName evidence="2">(apollo) hypothetical protein</fullName>
    </submittedName>
</protein>
<reference evidence="2" key="1">
    <citation type="submission" date="2021-04" db="EMBL/GenBank/DDBJ databases">
        <authorList>
            <person name="Tunstrom K."/>
        </authorList>
    </citation>
    <scope>NUCLEOTIDE SEQUENCE</scope>
</reference>
<accession>A0A8S3WL47</accession>
<feature type="compositionally biased region" description="Acidic residues" evidence="1">
    <location>
        <begin position="15"/>
        <end position="25"/>
    </location>
</feature>
<organism evidence="2 3">
    <name type="scientific">Parnassius apollo</name>
    <name type="common">Apollo butterfly</name>
    <name type="synonym">Papilio apollo</name>
    <dbReference type="NCBI Taxonomy" id="110799"/>
    <lineage>
        <taxon>Eukaryota</taxon>
        <taxon>Metazoa</taxon>
        <taxon>Ecdysozoa</taxon>
        <taxon>Arthropoda</taxon>
        <taxon>Hexapoda</taxon>
        <taxon>Insecta</taxon>
        <taxon>Pterygota</taxon>
        <taxon>Neoptera</taxon>
        <taxon>Endopterygota</taxon>
        <taxon>Lepidoptera</taxon>
        <taxon>Glossata</taxon>
        <taxon>Ditrysia</taxon>
        <taxon>Papilionoidea</taxon>
        <taxon>Papilionidae</taxon>
        <taxon>Parnassiinae</taxon>
        <taxon>Parnassini</taxon>
        <taxon>Parnassius</taxon>
        <taxon>Parnassius</taxon>
    </lineage>
</organism>
<proteinExistence type="predicted"/>
<feature type="compositionally biased region" description="Polar residues" evidence="1">
    <location>
        <begin position="59"/>
        <end position="73"/>
    </location>
</feature>
<keyword evidence="3" id="KW-1185">Reference proteome</keyword>
<gene>
    <name evidence="2" type="ORF">PAPOLLO_LOCUS7637</name>
</gene>
<feature type="compositionally biased region" description="Basic residues" evidence="1">
    <location>
        <begin position="32"/>
        <end position="45"/>
    </location>
</feature>
<evidence type="ECO:0000313" key="3">
    <source>
        <dbReference type="Proteomes" id="UP000691718"/>
    </source>
</evidence>